<evidence type="ECO:0000313" key="4">
    <source>
        <dbReference type="Proteomes" id="UP000199584"/>
    </source>
</evidence>
<evidence type="ECO:0000256" key="1">
    <source>
        <dbReference type="ARBA" id="ARBA00022679"/>
    </source>
</evidence>
<dbReference type="PANTHER" id="PTHR36449:SF1">
    <property type="entry name" value="ACETYLTRANSFERASE"/>
    <property type="match status" value="1"/>
</dbReference>
<keyword evidence="1" id="KW-0808">Transferase</keyword>
<reference evidence="4" key="1">
    <citation type="submission" date="2016-10" db="EMBL/GenBank/DDBJ databases">
        <authorList>
            <person name="Varghese N."/>
            <person name="Submissions S."/>
        </authorList>
    </citation>
    <scope>NUCLEOTIDE SEQUENCE [LARGE SCALE GENOMIC DNA]</scope>
    <source>
        <strain evidence="4">DSM 3669</strain>
    </source>
</reference>
<sequence length="86" mass="9837">MITEIPAFLIGQLGKNDSYAGEIAGDEIIDYALSVILRAQEIIGGRIVYIECQDKLELKEFYSRNGFKVFRQDPDDKLIQMVRLLK</sequence>
<dbReference type="EMBL" id="FOYM01000021">
    <property type="protein sequence ID" value="SFR10533.1"/>
    <property type="molecule type" value="Genomic_DNA"/>
</dbReference>
<evidence type="ECO:0008006" key="5">
    <source>
        <dbReference type="Google" id="ProtNLM"/>
    </source>
</evidence>
<organism evidence="3 4">
    <name type="scientific">Desulfoscipio geothermicus DSM 3669</name>
    <dbReference type="NCBI Taxonomy" id="1121426"/>
    <lineage>
        <taxon>Bacteria</taxon>
        <taxon>Bacillati</taxon>
        <taxon>Bacillota</taxon>
        <taxon>Clostridia</taxon>
        <taxon>Eubacteriales</taxon>
        <taxon>Desulfallaceae</taxon>
        <taxon>Desulfoscipio</taxon>
    </lineage>
</organism>
<accession>A0A1I6DYN6</accession>
<dbReference type="Gene3D" id="3.40.630.30">
    <property type="match status" value="1"/>
</dbReference>
<dbReference type="PANTHER" id="PTHR36449">
    <property type="entry name" value="ACETYLTRANSFERASE-RELATED"/>
    <property type="match status" value="1"/>
</dbReference>
<dbReference type="STRING" id="39060.SAMN05660706_12131"/>
<keyword evidence="2" id="KW-0012">Acyltransferase</keyword>
<dbReference type="AlphaFoldDB" id="A0A1I6DYN6"/>
<evidence type="ECO:0000313" key="3">
    <source>
        <dbReference type="EMBL" id="SFR10533.1"/>
    </source>
</evidence>
<dbReference type="Proteomes" id="UP000199584">
    <property type="component" value="Unassembled WGS sequence"/>
</dbReference>
<name>A0A1I6DYN6_9FIRM</name>
<proteinExistence type="predicted"/>
<protein>
    <recommendedName>
        <fullName evidence="5">Acetyltransferase (GNAT) domain-containing protein</fullName>
    </recommendedName>
</protein>
<dbReference type="RefSeq" id="WP_245779767.1">
    <property type="nucleotide sequence ID" value="NZ_FOYM01000021.1"/>
</dbReference>
<dbReference type="GO" id="GO:0016746">
    <property type="term" value="F:acyltransferase activity"/>
    <property type="evidence" value="ECO:0007669"/>
    <property type="project" value="UniProtKB-KW"/>
</dbReference>
<gene>
    <name evidence="3" type="ORF">SAMN05660706_12131</name>
</gene>
<keyword evidence="4" id="KW-1185">Reference proteome</keyword>
<evidence type="ECO:0000256" key="2">
    <source>
        <dbReference type="ARBA" id="ARBA00023315"/>
    </source>
</evidence>